<evidence type="ECO:0000313" key="2">
    <source>
        <dbReference type="Proteomes" id="UP000826195"/>
    </source>
</evidence>
<name>A0AAV7JA81_COTGL</name>
<dbReference type="Proteomes" id="UP000826195">
    <property type="component" value="Unassembled WGS sequence"/>
</dbReference>
<protein>
    <submittedName>
        <fullName evidence="1">Uncharacterized protein</fullName>
    </submittedName>
</protein>
<reference evidence="1 2" key="1">
    <citation type="journal article" date="2021" name="J. Hered.">
        <title>A chromosome-level genome assembly of the parasitoid wasp, Cotesia glomerata (Hymenoptera: Braconidae).</title>
        <authorList>
            <person name="Pinto B.J."/>
            <person name="Weis J.J."/>
            <person name="Gamble T."/>
            <person name="Ode P.J."/>
            <person name="Paul R."/>
            <person name="Zaspel J.M."/>
        </authorList>
    </citation>
    <scope>NUCLEOTIDE SEQUENCE [LARGE SCALE GENOMIC DNA]</scope>
    <source>
        <strain evidence="1">CgM1</strain>
    </source>
</reference>
<comment type="caution">
    <text evidence="1">The sequence shown here is derived from an EMBL/GenBank/DDBJ whole genome shotgun (WGS) entry which is preliminary data.</text>
</comment>
<gene>
    <name evidence="1" type="ORF">KQX54_021722</name>
</gene>
<proteinExistence type="predicted"/>
<evidence type="ECO:0000313" key="1">
    <source>
        <dbReference type="EMBL" id="KAH0569016.1"/>
    </source>
</evidence>
<organism evidence="1 2">
    <name type="scientific">Cotesia glomerata</name>
    <name type="common">Lepidopteran parasitic wasp</name>
    <name type="synonym">Apanteles glomeratus</name>
    <dbReference type="NCBI Taxonomy" id="32391"/>
    <lineage>
        <taxon>Eukaryota</taxon>
        <taxon>Metazoa</taxon>
        <taxon>Ecdysozoa</taxon>
        <taxon>Arthropoda</taxon>
        <taxon>Hexapoda</taxon>
        <taxon>Insecta</taxon>
        <taxon>Pterygota</taxon>
        <taxon>Neoptera</taxon>
        <taxon>Endopterygota</taxon>
        <taxon>Hymenoptera</taxon>
        <taxon>Apocrita</taxon>
        <taxon>Ichneumonoidea</taxon>
        <taxon>Braconidae</taxon>
        <taxon>Microgastrinae</taxon>
        <taxon>Cotesia</taxon>
    </lineage>
</organism>
<keyword evidence="2" id="KW-1185">Reference proteome</keyword>
<sequence length="158" mass="18772">MERMKFLRGPLDAREECREWDKWKEENTKRRKRIRPMQANRWTVDDGRANQEPLDEAVMCLRVSTFYFYSRVLRCPASSRRKEKIACPCFISAYGVKSSLQSPISEFPVGYRHVLRLDTQSPHTQPCVFLRFLSLLRPVYNTTHTYTDSRLRRKHKGG</sequence>
<accession>A0AAV7JA81</accession>
<dbReference type="EMBL" id="JAHXZJ010000001">
    <property type="protein sequence ID" value="KAH0569016.1"/>
    <property type="molecule type" value="Genomic_DNA"/>
</dbReference>
<dbReference type="AlphaFoldDB" id="A0AAV7JA81"/>